<organism evidence="1 2">
    <name type="scientific">Bacillus stercoris</name>
    <dbReference type="NCBI Taxonomy" id="2054641"/>
    <lineage>
        <taxon>Bacteria</taxon>
        <taxon>Bacillati</taxon>
        <taxon>Bacillota</taxon>
        <taxon>Bacilli</taxon>
        <taxon>Bacillales</taxon>
        <taxon>Bacillaceae</taxon>
        <taxon>Bacillus</taxon>
    </lineage>
</organism>
<comment type="caution">
    <text evidence="1">The sequence shown here is derived from an EMBL/GenBank/DDBJ whole genome shotgun (WGS) entry which is preliminary data.</text>
</comment>
<dbReference type="Proteomes" id="UP001177898">
    <property type="component" value="Unassembled WGS sequence"/>
</dbReference>
<evidence type="ECO:0000313" key="1">
    <source>
        <dbReference type="EMBL" id="MDQ1851016.1"/>
    </source>
</evidence>
<accession>A0ABU0V274</accession>
<protein>
    <recommendedName>
        <fullName evidence="3">Phage portal protein</fullName>
    </recommendedName>
</protein>
<proteinExistence type="predicted"/>
<dbReference type="RefSeq" id="WP_306644835.1">
    <property type="nucleotide sequence ID" value="NZ_JAVCYS010000002.1"/>
</dbReference>
<keyword evidence="2" id="KW-1185">Reference proteome</keyword>
<evidence type="ECO:0000313" key="2">
    <source>
        <dbReference type="Proteomes" id="UP001177898"/>
    </source>
</evidence>
<evidence type="ECO:0008006" key="3">
    <source>
        <dbReference type="Google" id="ProtNLM"/>
    </source>
</evidence>
<name>A0ABU0V274_9BACI</name>
<sequence>MSKLYNTFEFIGNLFISNNKEKFHEIKEYDSGWVKERLSFAVQESKTNSVFVEIEGGYSKSKQNKVFSFSKGTENEKGSRLEIPWEDRLKEETVNMVADFSKIQINLNDESTKAKLNELKFKIRGLEMKDSLTEEENKTLSTLKEEYKQLNVNGAEFIHEYDAIQYLSQNLEKHKDNKFKITGNIEYNSWNGRNFRKFKIKTIEIVSSDTPSQLRATMDVFFTSESLDESSFEEERRYFVDAYVLSYDNQAKKDRFFPQQLVINAQKLDFENELHMKRLDLLKNFFKVENDEVFHLQWVVNIFRGADEIEFTEEELTESQKEMIALGLNTLDDFKPKGGLLGENREENRLLKPILKKINDSNDFTEGAATSTYEIEDLTYIPQQIQNSTPPVAKEELKVTEEEKDNAFDDLFA</sequence>
<reference evidence="1" key="1">
    <citation type="submission" date="2023-08" db="EMBL/GenBank/DDBJ databases">
        <title>Functional annotation and safety assessment of Bacillus stercoris.</title>
        <authorList>
            <person name="Pandit N.T."/>
            <person name="Ahir S.V."/>
            <person name="Chauhan D.A."/>
            <person name="Bose A."/>
            <person name="Dunlap C."/>
            <person name="Doshi J.A."/>
        </authorList>
    </citation>
    <scope>NUCLEOTIDE SEQUENCE</scope>
    <source>
        <strain evidence="1">ZBMF30</strain>
    </source>
</reference>
<dbReference type="EMBL" id="JAVCYS010000002">
    <property type="protein sequence ID" value="MDQ1851016.1"/>
    <property type="molecule type" value="Genomic_DNA"/>
</dbReference>
<gene>
    <name evidence="1" type="ORF">RAQ16_01190</name>
</gene>